<evidence type="ECO:0000256" key="3">
    <source>
        <dbReference type="ARBA" id="ARBA00022490"/>
    </source>
</evidence>
<dbReference type="InterPro" id="IPR040476">
    <property type="entry name" value="CSD2"/>
</dbReference>
<dbReference type="NCBIfam" id="TIGR00358">
    <property type="entry name" value="3_prime_RNase"/>
    <property type="match status" value="1"/>
</dbReference>
<feature type="domain" description="S1 motif" evidence="9">
    <location>
        <begin position="130"/>
        <end position="193"/>
    </location>
</feature>
<dbReference type="InterPro" id="IPR012340">
    <property type="entry name" value="NA-bd_OB-fold"/>
</dbReference>
<evidence type="ECO:0000256" key="2">
    <source>
        <dbReference type="ARBA" id="ARBA00004496"/>
    </source>
</evidence>
<comment type="catalytic activity">
    <reaction evidence="1 8">
        <text>Exonucleolytic cleavage in the 3'- to 5'-direction to yield nucleoside 5'-phosphates.</text>
        <dbReference type="EC" id="3.1.13.1"/>
    </reaction>
</comment>
<feature type="domain" description="S1 motif" evidence="9">
    <location>
        <begin position="64"/>
        <end position="129"/>
    </location>
</feature>
<evidence type="ECO:0000259" key="10">
    <source>
        <dbReference type="SMART" id="SM00357"/>
    </source>
</evidence>
<dbReference type="AlphaFoldDB" id="A0AA46DYK4"/>
<dbReference type="HAMAP" id="MF_01895">
    <property type="entry name" value="RNase_R"/>
    <property type="match status" value="1"/>
</dbReference>
<dbReference type="InterPro" id="IPR011129">
    <property type="entry name" value="CSD"/>
</dbReference>
<evidence type="ECO:0000256" key="5">
    <source>
        <dbReference type="ARBA" id="ARBA00022801"/>
    </source>
</evidence>
<dbReference type="SMART" id="SM00357">
    <property type="entry name" value="CSP"/>
    <property type="match status" value="2"/>
</dbReference>
<dbReference type="EMBL" id="SOBG01000004">
    <property type="protein sequence ID" value="TDT70501.1"/>
    <property type="molecule type" value="Genomic_DNA"/>
</dbReference>
<dbReference type="Pfam" id="PF17876">
    <property type="entry name" value="CSD2"/>
    <property type="match status" value="1"/>
</dbReference>
<keyword evidence="5 8" id="KW-0378">Hydrolase</keyword>
<dbReference type="GO" id="GO:0006402">
    <property type="term" value="P:mRNA catabolic process"/>
    <property type="evidence" value="ECO:0007669"/>
    <property type="project" value="TreeGrafter"/>
</dbReference>
<dbReference type="SMART" id="SM00316">
    <property type="entry name" value="S1"/>
    <property type="match status" value="3"/>
</dbReference>
<dbReference type="GO" id="GO:0005829">
    <property type="term" value="C:cytosol"/>
    <property type="evidence" value="ECO:0007669"/>
    <property type="project" value="TreeGrafter"/>
</dbReference>
<comment type="function">
    <text evidence="8">3'-5' exoribonuclease that releases 5'-nucleoside monophosphates and is involved in maturation of structured RNAs.</text>
</comment>
<dbReference type="InterPro" id="IPR013223">
    <property type="entry name" value="RNase_B_OB_dom"/>
</dbReference>
<evidence type="ECO:0000256" key="1">
    <source>
        <dbReference type="ARBA" id="ARBA00001849"/>
    </source>
</evidence>
<comment type="subcellular location">
    <subcellularLocation>
        <location evidence="2 8">Cytoplasm</location>
    </subcellularLocation>
</comment>
<comment type="similarity">
    <text evidence="8">Belongs to the RNR ribonuclease family. RNase R subfamily.</text>
</comment>
<protein>
    <recommendedName>
        <fullName evidence="8">Ribonuclease R</fullName>
        <shortName evidence="8">RNase R</shortName>
        <ecNumber evidence="8">3.1.13.1</ecNumber>
    </recommendedName>
</protein>
<dbReference type="InterPro" id="IPR004476">
    <property type="entry name" value="RNase_II/RNase_R"/>
</dbReference>
<dbReference type="InterPro" id="IPR050180">
    <property type="entry name" value="RNR_Ribonuclease"/>
</dbReference>
<gene>
    <name evidence="8" type="primary">rnr</name>
    <name evidence="12" type="ORF">EV215_1046</name>
</gene>
<dbReference type="GO" id="GO:0003723">
    <property type="term" value="F:RNA binding"/>
    <property type="evidence" value="ECO:0007669"/>
    <property type="project" value="UniProtKB-UniRule"/>
</dbReference>
<accession>A0AA46DYK4</accession>
<name>A0AA46DYK4_9FUSO</name>
<evidence type="ECO:0000259" key="9">
    <source>
        <dbReference type="SMART" id="SM00316"/>
    </source>
</evidence>
<keyword evidence="7 8" id="KW-0694">RNA-binding</keyword>
<evidence type="ECO:0000313" key="12">
    <source>
        <dbReference type="EMBL" id="TDT70501.1"/>
    </source>
</evidence>
<evidence type="ECO:0000256" key="7">
    <source>
        <dbReference type="ARBA" id="ARBA00022884"/>
    </source>
</evidence>
<dbReference type="NCBIfam" id="TIGR02063">
    <property type="entry name" value="RNase_R"/>
    <property type="match status" value="1"/>
</dbReference>
<dbReference type="InterPro" id="IPR022966">
    <property type="entry name" value="RNase_II/R_CS"/>
</dbReference>
<evidence type="ECO:0000256" key="8">
    <source>
        <dbReference type="HAMAP-Rule" id="MF_01895"/>
    </source>
</evidence>
<dbReference type="InterPro" id="IPR003029">
    <property type="entry name" value="S1_domain"/>
</dbReference>
<dbReference type="SUPFAM" id="SSF50249">
    <property type="entry name" value="Nucleic acid-binding proteins"/>
    <property type="match status" value="4"/>
</dbReference>
<dbReference type="PANTHER" id="PTHR23355:SF9">
    <property type="entry name" value="DIS3-LIKE EXONUCLEASE 2"/>
    <property type="match status" value="1"/>
</dbReference>
<dbReference type="Gene3D" id="2.40.50.140">
    <property type="entry name" value="Nucleic acid-binding proteins"/>
    <property type="match status" value="3"/>
</dbReference>
<reference evidence="12 13" key="1">
    <citation type="submission" date="2019-03" db="EMBL/GenBank/DDBJ databases">
        <title>Genomic Encyclopedia of Type Strains, Phase IV (KMG-IV): sequencing the most valuable type-strain genomes for metagenomic binning, comparative biology and taxonomic classification.</title>
        <authorList>
            <person name="Goeker M."/>
        </authorList>
    </citation>
    <scope>NUCLEOTIDE SEQUENCE [LARGE SCALE GENOMIC DNA]</scope>
    <source>
        <strain evidence="12 13">DSM 100055</strain>
    </source>
</reference>
<proteinExistence type="inferred from homology"/>
<feature type="domain" description="RNB" evidence="11">
    <location>
        <begin position="241"/>
        <end position="568"/>
    </location>
</feature>
<dbReference type="GO" id="GO:0008859">
    <property type="term" value="F:exoribonuclease II activity"/>
    <property type="evidence" value="ECO:0007669"/>
    <property type="project" value="UniProtKB-UniRule"/>
</dbReference>
<dbReference type="Pfam" id="PF00773">
    <property type="entry name" value="RNB"/>
    <property type="match status" value="1"/>
</dbReference>
<evidence type="ECO:0000313" key="13">
    <source>
        <dbReference type="Proteomes" id="UP000294678"/>
    </source>
</evidence>
<feature type="domain" description="Cold-shock" evidence="10">
    <location>
        <begin position="135"/>
        <end position="196"/>
    </location>
</feature>
<dbReference type="Pfam" id="PF08206">
    <property type="entry name" value="OB_RNB"/>
    <property type="match status" value="1"/>
</dbReference>
<feature type="domain" description="S1 motif" evidence="9">
    <location>
        <begin position="615"/>
        <end position="696"/>
    </location>
</feature>
<dbReference type="SMART" id="SM00955">
    <property type="entry name" value="RNB"/>
    <property type="match status" value="1"/>
</dbReference>
<dbReference type="EC" id="3.1.13.1" evidence="8"/>
<dbReference type="PROSITE" id="PS01175">
    <property type="entry name" value="RIBONUCLEASE_II"/>
    <property type="match status" value="1"/>
</dbReference>
<keyword evidence="13" id="KW-1185">Reference proteome</keyword>
<dbReference type="Proteomes" id="UP000294678">
    <property type="component" value="Unassembled WGS sequence"/>
</dbReference>
<organism evidence="12 13">
    <name type="scientific">Hypnocyclicus thermotrophus</name>
    <dbReference type="NCBI Taxonomy" id="1627895"/>
    <lineage>
        <taxon>Bacteria</taxon>
        <taxon>Fusobacteriati</taxon>
        <taxon>Fusobacteriota</taxon>
        <taxon>Fusobacteriia</taxon>
        <taxon>Fusobacteriales</taxon>
        <taxon>Fusobacteriaceae</taxon>
        <taxon>Hypnocyclicus</taxon>
    </lineage>
</organism>
<dbReference type="InterPro" id="IPR011805">
    <property type="entry name" value="RNase_R"/>
</dbReference>
<keyword evidence="4 8" id="KW-0540">Nuclease</keyword>
<dbReference type="PANTHER" id="PTHR23355">
    <property type="entry name" value="RIBONUCLEASE"/>
    <property type="match status" value="1"/>
</dbReference>
<evidence type="ECO:0000256" key="4">
    <source>
        <dbReference type="ARBA" id="ARBA00022722"/>
    </source>
</evidence>
<evidence type="ECO:0000256" key="6">
    <source>
        <dbReference type="ARBA" id="ARBA00022839"/>
    </source>
</evidence>
<evidence type="ECO:0000259" key="11">
    <source>
        <dbReference type="SMART" id="SM00955"/>
    </source>
</evidence>
<comment type="caution">
    <text evidence="12">The sequence shown here is derived from an EMBL/GenBank/DDBJ whole genome shotgun (WGS) entry which is preliminary data.</text>
</comment>
<dbReference type="InterPro" id="IPR001900">
    <property type="entry name" value="RNase_II/R"/>
</dbReference>
<sequence>MIDRELEILREYLKIKKKSITTNELFSIVGWSSKKKKKNISIINKWIENGEIIRLKSGKYNIPENGGYIKGTLDVVKNRFAFVDGEEFSVFIPKSKFNGAFSGDTVLVKITKENKKGKNKEGEVEKVLKRENDKIIGILQRKPNFGFVVPFQNFGKDIFIPKNKMKNAKDGELVLVKITFWGDNEKKPEGKIVEILGDPFDSEVMIEALLKREGIEEKFPLEVKQEINKLISINYEKDENRVDLRDYNIITIDGADAKDLDDAVYVEKKGENYRLIVSIADVSYYVKEGSALDEEAYKRGNSIYLVDRVIPMFPKEISNGLCSLNPYEDKFTFTCDMIIDKKGKVIDHKVYKSVIRSVERMTYSDVNEIYKGNKDLSSKYSNIKDMLFLMLELSKVLRQVKKSRGSIDFDLPEIKVVLDENKKVDYIKTRERGEAEKVIEDFMIAANETVAEKIFWLEIPSIYRTHDKPDEERLMKLNESLSKFGYNLHNLDELHPGKFQKIIDDSKEKGINMIIHKLILMSLKQARYTKENTGHFGLASTFYTHFTSPIRRYADLVVHRILNDTLSKYPSKKRIKYLEDTLDEVGKHISKTERTAMSIEEESIRIKVVEYMKDKIGNEYNAIITGMNKNGIFMETEEYIDCFYNVIQSKSYHEYNEESLTMIDTDNNITYKIGDKLRVVIIRVDMKELEIEVIPIEMLNENSES</sequence>
<dbReference type="RefSeq" id="WP_134112937.1">
    <property type="nucleotide sequence ID" value="NZ_SOBG01000004.1"/>
</dbReference>
<keyword evidence="3 8" id="KW-0963">Cytoplasm</keyword>
<keyword evidence="6 8" id="KW-0269">Exonuclease</keyword>
<feature type="domain" description="Cold-shock" evidence="10">
    <location>
        <begin position="70"/>
        <end position="128"/>
    </location>
</feature>